<comment type="caution">
    <text evidence="2">The sequence shown here is derived from an EMBL/GenBank/DDBJ whole genome shotgun (WGS) entry which is preliminary data.</text>
</comment>
<keyword evidence="1" id="KW-0812">Transmembrane</keyword>
<evidence type="ECO:0008006" key="4">
    <source>
        <dbReference type="Google" id="ProtNLM"/>
    </source>
</evidence>
<feature type="transmembrane region" description="Helical" evidence="1">
    <location>
        <begin position="138"/>
        <end position="159"/>
    </location>
</feature>
<feature type="transmembrane region" description="Helical" evidence="1">
    <location>
        <begin position="242"/>
        <end position="270"/>
    </location>
</feature>
<feature type="transmembrane region" description="Helical" evidence="1">
    <location>
        <begin position="75"/>
        <end position="96"/>
    </location>
</feature>
<evidence type="ECO:0000313" key="3">
    <source>
        <dbReference type="Proteomes" id="UP000499080"/>
    </source>
</evidence>
<keyword evidence="1" id="KW-1133">Transmembrane helix</keyword>
<dbReference type="OrthoDB" id="5800391at2759"/>
<organism evidence="2 3">
    <name type="scientific">Araneus ventricosus</name>
    <name type="common">Orbweaver spider</name>
    <name type="synonym">Epeira ventricosa</name>
    <dbReference type="NCBI Taxonomy" id="182803"/>
    <lineage>
        <taxon>Eukaryota</taxon>
        <taxon>Metazoa</taxon>
        <taxon>Ecdysozoa</taxon>
        <taxon>Arthropoda</taxon>
        <taxon>Chelicerata</taxon>
        <taxon>Arachnida</taxon>
        <taxon>Araneae</taxon>
        <taxon>Araneomorphae</taxon>
        <taxon>Entelegynae</taxon>
        <taxon>Araneoidea</taxon>
        <taxon>Araneidae</taxon>
        <taxon>Araneus</taxon>
    </lineage>
</organism>
<name>A0A4Y2B786_ARAVE</name>
<dbReference type="Proteomes" id="UP000499080">
    <property type="component" value="Unassembled WGS sequence"/>
</dbReference>
<protein>
    <recommendedName>
        <fullName evidence="4">Gustatory receptor</fullName>
    </recommendedName>
</protein>
<keyword evidence="3" id="KW-1185">Reference proteome</keyword>
<feature type="transmembrane region" description="Helical" evidence="1">
    <location>
        <begin position="16"/>
        <end position="39"/>
    </location>
</feature>
<evidence type="ECO:0000313" key="2">
    <source>
        <dbReference type="EMBL" id="GBL87156.1"/>
    </source>
</evidence>
<accession>A0A4Y2B786</accession>
<evidence type="ECO:0000256" key="1">
    <source>
        <dbReference type="SAM" id="Phobius"/>
    </source>
</evidence>
<reference evidence="2 3" key="1">
    <citation type="journal article" date="2019" name="Sci. Rep.">
        <title>Orb-weaving spider Araneus ventricosus genome elucidates the spidroin gene catalogue.</title>
        <authorList>
            <person name="Kono N."/>
            <person name="Nakamura H."/>
            <person name="Ohtoshi R."/>
            <person name="Moran D.A.P."/>
            <person name="Shinohara A."/>
            <person name="Yoshida Y."/>
            <person name="Fujiwara M."/>
            <person name="Mori M."/>
            <person name="Tomita M."/>
            <person name="Arakawa K."/>
        </authorList>
    </citation>
    <scope>NUCLEOTIDE SEQUENCE [LARGE SCALE GENOMIC DNA]</scope>
</reference>
<feature type="transmembrane region" description="Helical" evidence="1">
    <location>
        <begin position="179"/>
        <end position="202"/>
    </location>
</feature>
<dbReference type="EMBL" id="BGPR01000052">
    <property type="protein sequence ID" value="GBL87156.1"/>
    <property type="molecule type" value="Genomic_DNA"/>
</dbReference>
<proteinExistence type="predicted"/>
<gene>
    <name evidence="2" type="ORF">AVEN_270454_1</name>
</gene>
<dbReference type="AlphaFoldDB" id="A0A4Y2B786"/>
<sequence length="271" mass="31264">MRYLAQIFYRKTNSSWITLATVFIIGLSFAGSLSITLLFPEQYCQRMLRTRSVDLIHAAEFLSCKNGYIMRPIVIVPKNIFCAVVCILYVYICHFFKKLLITHSKSGLQKDLLSCKDFRDYLLTHERIVKGLKDFENVMSLPIFFLVMNDCMEIIFAFVDLDPFDQFPITAWEQNFIWFNLFTSLRALISSLCVSLAAASVARGSDRARNVQQEILQRVHASTIQEKLELLLFIKKHESPPFILSAGGCFYFTNSLIFVAFFSFLTYSLLI</sequence>
<keyword evidence="1" id="KW-0472">Membrane</keyword>